<dbReference type="Proteomes" id="UP000504882">
    <property type="component" value="Unassembled WGS sequence"/>
</dbReference>
<dbReference type="EMBL" id="SMNA01000012">
    <property type="protein sequence ID" value="TDE89490.1"/>
    <property type="molecule type" value="Genomic_DNA"/>
</dbReference>
<dbReference type="PIRSF" id="PIRSF006066">
    <property type="entry name" value="HI0050"/>
    <property type="match status" value="1"/>
</dbReference>
<evidence type="ECO:0000256" key="5">
    <source>
        <dbReference type="ARBA" id="ARBA00022989"/>
    </source>
</evidence>
<dbReference type="InterPro" id="IPR004681">
    <property type="entry name" value="TRAP_DctM"/>
</dbReference>
<evidence type="ECO:0000256" key="1">
    <source>
        <dbReference type="ARBA" id="ARBA00004429"/>
    </source>
</evidence>
<comment type="subcellular location">
    <subcellularLocation>
        <location evidence="1">Cell inner membrane</location>
        <topology evidence="1">Multi-pass membrane protein</topology>
    </subcellularLocation>
</comment>
<dbReference type="PANTHER" id="PTHR33362">
    <property type="entry name" value="SIALIC ACID TRAP TRANSPORTER PERMEASE PROTEIN SIAT-RELATED"/>
    <property type="match status" value="1"/>
</dbReference>
<gene>
    <name evidence="9" type="ORF">EXU48_20200</name>
</gene>
<feature type="domain" description="TRAP C4-dicarboxylate transport system permease DctM subunit" evidence="8">
    <location>
        <begin position="9"/>
        <end position="415"/>
    </location>
</feature>
<sequence>MVTIAVSLLVIFIVICLLRVPIAYALLLACLPFFFLADRLNSELLVQRMYAGVDSFVLLAVPFFVLAGGIMNAAKVTDRLLALANALVGWVRGGLGMVNVATSMGFGGVSGSSTADVAGLGSILIPQMKRRGYAAGYAVGITAASAVIGTIIPPSIQMVVWGSLTNTSIGAMFLGGVVPGVMIGGGMMLVAYVEARRHDYPREPRMPFKEVAVAFRDSALALVMIVIVLGGIIGGFVTATEASVLAVLYALFLGLVVYRTIKIRDLPKIFRESALLTALPLFALAAAAVFAYLLAFYRIPFIFEDALAGVPSWAILWVVVLIFVVLGTFLDALPAMAIMIPVLAPAVLAAGVDPVQYGVVAVIALAFGLITPPYGLCLLLAAKIGKIPVIQAIKPMAPFGLVIVATMALAILVPDVVLWLPGLGGE</sequence>
<keyword evidence="10" id="KW-1185">Reference proteome</keyword>
<feature type="transmembrane region" description="Helical" evidence="7">
    <location>
        <begin position="132"/>
        <end position="152"/>
    </location>
</feature>
<name>A0ABY2E0K7_9MICO</name>
<keyword evidence="5 7" id="KW-1133">Transmembrane helix</keyword>
<keyword evidence="4 7" id="KW-0812">Transmembrane</keyword>
<evidence type="ECO:0000313" key="10">
    <source>
        <dbReference type="Proteomes" id="UP000504882"/>
    </source>
</evidence>
<feature type="transmembrane region" description="Helical" evidence="7">
    <location>
        <begin position="55"/>
        <end position="73"/>
    </location>
</feature>
<evidence type="ECO:0000256" key="4">
    <source>
        <dbReference type="ARBA" id="ARBA00022692"/>
    </source>
</evidence>
<evidence type="ECO:0000256" key="2">
    <source>
        <dbReference type="ARBA" id="ARBA00022475"/>
    </source>
</evidence>
<reference evidence="9 10" key="1">
    <citation type="submission" date="2019-03" db="EMBL/GenBank/DDBJ databases">
        <title>Genomic features of bacteria from cold environments.</title>
        <authorList>
            <person name="Shen L."/>
        </authorList>
    </citation>
    <scope>NUCLEOTIDE SEQUENCE [LARGE SCALE GENOMIC DNA]</scope>
    <source>
        <strain evidence="10">T3246-1</strain>
    </source>
</reference>
<keyword evidence="3" id="KW-0997">Cell inner membrane</keyword>
<feature type="transmembrane region" description="Helical" evidence="7">
    <location>
        <begin position="333"/>
        <end position="352"/>
    </location>
</feature>
<accession>A0ABY2E0K7</accession>
<dbReference type="RefSeq" id="WP_133109492.1">
    <property type="nucleotide sequence ID" value="NZ_SMNA01000012.1"/>
</dbReference>
<dbReference type="Pfam" id="PF06808">
    <property type="entry name" value="DctM"/>
    <property type="match status" value="1"/>
</dbReference>
<evidence type="ECO:0000259" key="8">
    <source>
        <dbReference type="Pfam" id="PF06808"/>
    </source>
</evidence>
<feature type="transmembrane region" description="Helical" evidence="7">
    <location>
        <begin position="242"/>
        <end position="261"/>
    </location>
</feature>
<dbReference type="InterPro" id="IPR010656">
    <property type="entry name" value="DctM"/>
</dbReference>
<evidence type="ECO:0000256" key="7">
    <source>
        <dbReference type="SAM" id="Phobius"/>
    </source>
</evidence>
<dbReference type="PANTHER" id="PTHR33362:SF2">
    <property type="entry name" value="TRAP TRANSPORTER LARGE PERMEASE PROTEIN"/>
    <property type="match status" value="1"/>
</dbReference>
<dbReference type="NCBIfam" id="TIGR00786">
    <property type="entry name" value="dctM"/>
    <property type="match status" value="1"/>
</dbReference>
<feature type="transmembrane region" description="Helical" evidence="7">
    <location>
        <begin position="358"/>
        <end position="384"/>
    </location>
</feature>
<feature type="transmembrane region" description="Helical" evidence="7">
    <location>
        <begin position="306"/>
        <end position="326"/>
    </location>
</feature>
<feature type="transmembrane region" description="Helical" evidence="7">
    <location>
        <begin position="396"/>
        <end position="420"/>
    </location>
</feature>
<comment type="caution">
    <text evidence="9">The sequence shown here is derived from an EMBL/GenBank/DDBJ whole genome shotgun (WGS) entry which is preliminary data.</text>
</comment>
<protein>
    <submittedName>
        <fullName evidence="9">TRAP transporter large permease</fullName>
    </submittedName>
</protein>
<proteinExistence type="predicted"/>
<feature type="transmembrane region" description="Helical" evidence="7">
    <location>
        <begin position="214"/>
        <end position="236"/>
    </location>
</feature>
<keyword evidence="2" id="KW-1003">Cell membrane</keyword>
<feature type="transmembrane region" description="Helical" evidence="7">
    <location>
        <begin position="7"/>
        <end position="35"/>
    </location>
</feature>
<evidence type="ECO:0000256" key="6">
    <source>
        <dbReference type="ARBA" id="ARBA00023136"/>
    </source>
</evidence>
<evidence type="ECO:0000256" key="3">
    <source>
        <dbReference type="ARBA" id="ARBA00022519"/>
    </source>
</evidence>
<keyword evidence="6 7" id="KW-0472">Membrane</keyword>
<feature type="transmembrane region" description="Helical" evidence="7">
    <location>
        <begin position="172"/>
        <end position="193"/>
    </location>
</feature>
<feature type="transmembrane region" description="Helical" evidence="7">
    <location>
        <begin position="273"/>
        <end position="294"/>
    </location>
</feature>
<organism evidence="9 10">
    <name type="scientific">Occultella glacieicola</name>
    <dbReference type="NCBI Taxonomy" id="2518684"/>
    <lineage>
        <taxon>Bacteria</taxon>
        <taxon>Bacillati</taxon>
        <taxon>Actinomycetota</taxon>
        <taxon>Actinomycetes</taxon>
        <taxon>Micrococcales</taxon>
        <taxon>Ruaniaceae</taxon>
        <taxon>Occultella</taxon>
    </lineage>
</organism>
<evidence type="ECO:0000313" key="9">
    <source>
        <dbReference type="EMBL" id="TDE89490.1"/>
    </source>
</evidence>